<dbReference type="Pfam" id="PF08100">
    <property type="entry name" value="Dimerisation"/>
    <property type="match status" value="1"/>
</dbReference>
<dbReference type="GO" id="GO:0032259">
    <property type="term" value="P:methylation"/>
    <property type="evidence" value="ECO:0007669"/>
    <property type="project" value="UniProtKB-KW"/>
</dbReference>
<protein>
    <submittedName>
        <fullName evidence="6">Methyltransferase type 12</fullName>
    </submittedName>
</protein>
<evidence type="ECO:0000259" key="4">
    <source>
        <dbReference type="Pfam" id="PF00891"/>
    </source>
</evidence>
<dbReference type="SUPFAM" id="SSF53335">
    <property type="entry name" value="S-adenosyl-L-methionine-dependent methyltransferases"/>
    <property type="match status" value="1"/>
</dbReference>
<sequence length="361" mass="39806">MDGCNEIPFLMRLAPPTEIKGFGCLLEGYQNYQALIAALDTGICDYLGEKGQSDKEELAKETGINGMFIRPFLATLVDIGVLTVEDGVYANTKAATEFLVSSSAFFQGDQLRTVGKGQWNKLSEAIRRKEPKLNGFSSGPSGAFINALAQRSLQGELQTIVRTITQWDGFHNAKRVLDLGGGHGLYTIALCQENPYLHGLVFDKPHIIETTQRYISQYKMDNRITAKGGDICIDTFGSGYDIVLISHLLYKFRKNLEPIFNKVYDALKPGGLLVSNHWFCAPGCKPGSHGVEELAKALQSFGHPLCHVEEFGALFEKKGFRVIASSDVPTPYGNSRLHLAVKDQDLPCKRTAEERACCCRS</sequence>
<dbReference type="PANTHER" id="PTHR43712:SF2">
    <property type="entry name" value="O-METHYLTRANSFERASE CICE"/>
    <property type="match status" value="1"/>
</dbReference>
<evidence type="ECO:0000256" key="2">
    <source>
        <dbReference type="ARBA" id="ARBA00022679"/>
    </source>
</evidence>
<keyword evidence="2" id="KW-0808">Transferase</keyword>
<dbReference type="InterPro" id="IPR016461">
    <property type="entry name" value="COMT-like"/>
</dbReference>
<feature type="domain" description="O-methyltransferase C-terminal" evidence="4">
    <location>
        <begin position="146"/>
        <end position="320"/>
    </location>
</feature>
<dbReference type="EMBL" id="CP002116">
    <property type="protein sequence ID" value="ADK82917.1"/>
    <property type="molecule type" value="Genomic_DNA"/>
</dbReference>
<dbReference type="CDD" id="cd02440">
    <property type="entry name" value="AdoMet_MTases"/>
    <property type="match status" value="1"/>
</dbReference>
<dbReference type="OrthoDB" id="368786at2"/>
<evidence type="ECO:0000256" key="1">
    <source>
        <dbReference type="ARBA" id="ARBA00022603"/>
    </source>
</evidence>
<dbReference type="PANTHER" id="PTHR43712">
    <property type="entry name" value="PUTATIVE (AFU_ORTHOLOGUE AFUA_4G14580)-RELATED"/>
    <property type="match status" value="1"/>
</dbReference>
<evidence type="ECO:0000256" key="3">
    <source>
        <dbReference type="ARBA" id="ARBA00022691"/>
    </source>
</evidence>
<dbReference type="KEGG" id="ssm:Spirs_3831"/>
<keyword evidence="3" id="KW-0949">S-adenosyl-L-methionine</keyword>
<dbReference type="Gene3D" id="3.40.50.150">
    <property type="entry name" value="Vaccinia Virus protein VP39"/>
    <property type="match status" value="1"/>
</dbReference>
<gene>
    <name evidence="6" type="ordered locus">Spirs_3831</name>
</gene>
<dbReference type="eggNOG" id="COG0500">
    <property type="taxonomic scope" value="Bacteria"/>
</dbReference>
<name>E1R862_SEDSS</name>
<evidence type="ECO:0000313" key="7">
    <source>
        <dbReference type="Proteomes" id="UP000002318"/>
    </source>
</evidence>
<dbReference type="InterPro" id="IPR036390">
    <property type="entry name" value="WH_DNA-bd_sf"/>
</dbReference>
<dbReference type="InterPro" id="IPR036388">
    <property type="entry name" value="WH-like_DNA-bd_sf"/>
</dbReference>
<dbReference type="GO" id="GO:0008171">
    <property type="term" value="F:O-methyltransferase activity"/>
    <property type="evidence" value="ECO:0007669"/>
    <property type="project" value="InterPro"/>
</dbReference>
<proteinExistence type="predicted"/>
<dbReference type="InterPro" id="IPR012967">
    <property type="entry name" value="COMT_dimerisation"/>
</dbReference>
<dbReference type="GO" id="GO:0046983">
    <property type="term" value="F:protein dimerization activity"/>
    <property type="evidence" value="ECO:0007669"/>
    <property type="project" value="InterPro"/>
</dbReference>
<dbReference type="InterPro" id="IPR001077">
    <property type="entry name" value="COMT_C"/>
</dbReference>
<dbReference type="Pfam" id="PF00891">
    <property type="entry name" value="Methyltransf_2"/>
    <property type="match status" value="1"/>
</dbReference>
<evidence type="ECO:0000259" key="5">
    <source>
        <dbReference type="Pfam" id="PF08100"/>
    </source>
</evidence>
<reference evidence="6 7" key="1">
    <citation type="journal article" date="2010" name="Stand. Genomic Sci.">
        <title>Complete genome sequence of Spirochaeta smaragdinae type strain (SEBR 4228).</title>
        <authorList>
            <person name="Mavromatis K."/>
            <person name="Yasawong M."/>
            <person name="Chertkov O."/>
            <person name="Lapidus A."/>
            <person name="Lucas S."/>
            <person name="Nolan M."/>
            <person name="Del Rio T.G."/>
            <person name="Tice H."/>
            <person name="Cheng J.F."/>
            <person name="Pitluck S."/>
            <person name="Liolios K."/>
            <person name="Ivanova N."/>
            <person name="Tapia R."/>
            <person name="Han C."/>
            <person name="Bruce D."/>
            <person name="Goodwin L."/>
            <person name="Pati A."/>
            <person name="Chen A."/>
            <person name="Palaniappan K."/>
            <person name="Land M."/>
            <person name="Hauser L."/>
            <person name="Chang Y.J."/>
            <person name="Jeffries C.D."/>
            <person name="Detter J.C."/>
            <person name="Rohde M."/>
            <person name="Brambilla E."/>
            <person name="Spring S."/>
            <person name="Goker M."/>
            <person name="Sikorski J."/>
            <person name="Woyke T."/>
            <person name="Bristow J."/>
            <person name="Eisen J.A."/>
            <person name="Markowitz V."/>
            <person name="Hugenholtz P."/>
            <person name="Klenk H.P."/>
            <person name="Kyrpides N.C."/>
        </authorList>
    </citation>
    <scope>NUCLEOTIDE SEQUENCE [LARGE SCALE GENOMIC DNA]</scope>
    <source>
        <strain evidence="7">DSM 11293 / JCM 15392 / SEBR 4228</strain>
    </source>
</reference>
<keyword evidence="1 6" id="KW-0489">Methyltransferase</keyword>
<organism evidence="6 7">
    <name type="scientific">Sediminispirochaeta smaragdinae (strain DSM 11293 / JCM 15392 / SEBR 4228)</name>
    <name type="common">Spirochaeta smaragdinae</name>
    <dbReference type="NCBI Taxonomy" id="573413"/>
    <lineage>
        <taxon>Bacteria</taxon>
        <taxon>Pseudomonadati</taxon>
        <taxon>Spirochaetota</taxon>
        <taxon>Spirochaetia</taxon>
        <taxon>Spirochaetales</taxon>
        <taxon>Spirochaetaceae</taxon>
        <taxon>Sediminispirochaeta</taxon>
    </lineage>
</organism>
<dbReference type="STRING" id="573413.Spirs_3831"/>
<dbReference type="AlphaFoldDB" id="E1R862"/>
<dbReference type="HOGENOM" id="CLU_005533_4_3_12"/>
<feature type="domain" description="O-methyltransferase dimerisation" evidence="5">
    <location>
        <begin position="25"/>
        <end position="101"/>
    </location>
</feature>
<accession>E1R862</accession>
<evidence type="ECO:0000313" key="6">
    <source>
        <dbReference type="EMBL" id="ADK82917.1"/>
    </source>
</evidence>
<dbReference type="InterPro" id="IPR029063">
    <property type="entry name" value="SAM-dependent_MTases_sf"/>
</dbReference>
<keyword evidence="7" id="KW-1185">Reference proteome</keyword>
<dbReference type="PROSITE" id="PS51683">
    <property type="entry name" value="SAM_OMT_II"/>
    <property type="match status" value="1"/>
</dbReference>
<dbReference type="Proteomes" id="UP000002318">
    <property type="component" value="Chromosome"/>
</dbReference>
<dbReference type="Gene3D" id="1.10.10.10">
    <property type="entry name" value="Winged helix-like DNA-binding domain superfamily/Winged helix DNA-binding domain"/>
    <property type="match status" value="1"/>
</dbReference>
<dbReference type="RefSeq" id="WP_013256376.1">
    <property type="nucleotide sequence ID" value="NC_014364.1"/>
</dbReference>
<dbReference type="SUPFAM" id="SSF46785">
    <property type="entry name" value="Winged helix' DNA-binding domain"/>
    <property type="match status" value="1"/>
</dbReference>